<evidence type="ECO:0000313" key="2">
    <source>
        <dbReference type="EMBL" id="GHC34199.1"/>
    </source>
</evidence>
<accession>A0ABQ3FR39</accession>
<dbReference type="EMBL" id="BMYI01000016">
    <property type="protein sequence ID" value="GHC34199.1"/>
    <property type="molecule type" value="Genomic_DNA"/>
</dbReference>
<evidence type="ECO:0000259" key="1">
    <source>
        <dbReference type="Pfam" id="PF08937"/>
    </source>
</evidence>
<organism evidence="2 3">
    <name type="scientific">Gemmobacter nanjingensis</name>
    <dbReference type="NCBI Taxonomy" id="488454"/>
    <lineage>
        <taxon>Bacteria</taxon>
        <taxon>Pseudomonadati</taxon>
        <taxon>Pseudomonadota</taxon>
        <taxon>Alphaproteobacteria</taxon>
        <taxon>Rhodobacterales</taxon>
        <taxon>Paracoccaceae</taxon>
        <taxon>Gemmobacter</taxon>
    </lineage>
</organism>
<dbReference type="Pfam" id="PF08937">
    <property type="entry name" value="ThsB_TIR"/>
    <property type="match status" value="1"/>
</dbReference>
<reference evidence="3" key="1">
    <citation type="journal article" date="2019" name="Int. J. Syst. Evol. Microbiol.">
        <title>The Global Catalogue of Microorganisms (GCM) 10K type strain sequencing project: providing services to taxonomists for standard genome sequencing and annotation.</title>
        <authorList>
            <consortium name="The Broad Institute Genomics Platform"/>
            <consortium name="The Broad Institute Genome Sequencing Center for Infectious Disease"/>
            <person name="Wu L."/>
            <person name="Ma J."/>
        </authorList>
    </citation>
    <scope>NUCLEOTIDE SEQUENCE [LARGE SCALE GENOMIC DNA]</scope>
    <source>
        <strain evidence="3">KCTC 23298</strain>
    </source>
</reference>
<proteinExistence type="predicted"/>
<sequence length="165" mass="18178">MARKCFYSFHYSPDNWRASTVRNIGAIEGNKPASDNDWETVTKGGDAAIKKWIADQMAGRTCTIVLVGSQTANRKWINHEIIKSWDDGKGVVGIYVHGIKDVNGNTTAKGNNPFDYIGYGNTGKMLSSIVKCYDPQGADSKARYDWISNNLSAAVEEAIKIRNAN</sequence>
<name>A0ABQ3FR39_9RHOB</name>
<dbReference type="InterPro" id="IPR015032">
    <property type="entry name" value="ThsB__TIR-like_domain"/>
</dbReference>
<dbReference type="SUPFAM" id="SSF52206">
    <property type="entry name" value="Hypothetical protein MTH538"/>
    <property type="match status" value="1"/>
</dbReference>
<evidence type="ECO:0000313" key="3">
    <source>
        <dbReference type="Proteomes" id="UP000658305"/>
    </source>
</evidence>
<keyword evidence="3" id="KW-1185">Reference proteome</keyword>
<dbReference type="Proteomes" id="UP000658305">
    <property type="component" value="Unassembled WGS sequence"/>
</dbReference>
<dbReference type="InterPro" id="IPR036490">
    <property type="entry name" value="ThsB_TIR-like_sf"/>
</dbReference>
<comment type="caution">
    <text evidence="2">The sequence shown here is derived from an EMBL/GenBank/DDBJ whole genome shotgun (WGS) entry which is preliminary data.</text>
</comment>
<feature type="domain" description="Thoeris protein ThsB TIR-like" evidence="1">
    <location>
        <begin position="6"/>
        <end position="100"/>
    </location>
</feature>
<protein>
    <recommendedName>
        <fullName evidence="1">Thoeris protein ThsB TIR-like domain-containing protein</fullName>
    </recommendedName>
</protein>
<gene>
    <name evidence="2" type="ORF">GCM10007291_39210</name>
</gene>
<dbReference type="Gene3D" id="3.40.50.9200">
    <property type="entry name" value="Hypothetical protein MTH538"/>
    <property type="match status" value="1"/>
</dbReference>